<dbReference type="InterPro" id="IPR036676">
    <property type="entry name" value="PurM-like_C_sf"/>
</dbReference>
<evidence type="ECO:0000256" key="1">
    <source>
        <dbReference type="ARBA" id="ARBA00006243"/>
    </source>
</evidence>
<evidence type="ECO:0000313" key="4">
    <source>
        <dbReference type="EMBL" id="XAM18304.1"/>
    </source>
</evidence>
<dbReference type="Gene3D" id="3.30.1330.10">
    <property type="entry name" value="PurM-like, N-terminal domain"/>
    <property type="match status" value="1"/>
</dbReference>
<dbReference type="CDD" id="cd02197">
    <property type="entry name" value="HypE"/>
    <property type="match status" value="1"/>
</dbReference>
<dbReference type="Pfam" id="PF00586">
    <property type="entry name" value="AIRS"/>
    <property type="match status" value="1"/>
</dbReference>
<dbReference type="InterPro" id="IPR036921">
    <property type="entry name" value="PurM-like_N_sf"/>
</dbReference>
<reference evidence="4 5" key="1">
    <citation type="submission" date="2024-02" db="EMBL/GenBank/DDBJ databases">
        <title>Genome and pathogenicity analysis of Helicobacter mastomyrinus isolated from mice.</title>
        <authorList>
            <person name="Zhu L."/>
        </authorList>
    </citation>
    <scope>NUCLEOTIDE SEQUENCE [LARGE SCALE GENOMIC DNA]</scope>
    <source>
        <strain evidence="4 5">Hm-17</strain>
    </source>
</reference>
<gene>
    <name evidence="4" type="primary">hypE</name>
    <name evidence="4" type="ORF">V3I05_01020</name>
</gene>
<comment type="similarity">
    <text evidence="1">Belongs to the HypE family.</text>
</comment>
<accession>A0ABZ3F8B2</accession>
<evidence type="ECO:0000259" key="2">
    <source>
        <dbReference type="Pfam" id="PF00586"/>
    </source>
</evidence>
<feature type="domain" description="PurM-like C-terminal" evidence="3">
    <location>
        <begin position="160"/>
        <end position="304"/>
    </location>
</feature>
<dbReference type="RefSeq" id="WP_300448506.1">
    <property type="nucleotide sequence ID" value="NZ_CP145316.1"/>
</dbReference>
<dbReference type="NCBIfam" id="TIGR02124">
    <property type="entry name" value="hypE"/>
    <property type="match status" value="1"/>
</dbReference>
<dbReference type="PANTHER" id="PTHR30303">
    <property type="entry name" value="HYDROGENASE ISOENZYMES FORMATION PROTEIN HYPE"/>
    <property type="match status" value="1"/>
</dbReference>
<dbReference type="Pfam" id="PF02769">
    <property type="entry name" value="AIRS_C"/>
    <property type="match status" value="1"/>
</dbReference>
<evidence type="ECO:0000313" key="5">
    <source>
        <dbReference type="Proteomes" id="UP001434737"/>
    </source>
</evidence>
<sequence length="338" mass="36272">MKNTHISLSHGSGGVESNALVDGVIHKILGEVMCEYGEDAGVFSGVKGYAISTDSYVVSPIFFPGGDIGKLCVCGSSNDVSVRGATPRYLTLGLILEEGFTMEELEQILHSIKREAIQGGLRIITGDTKVVPKGNADKIYINTTAIGEIKDVDWRVGNIQEGDDIILSAPVGTHGAVIFCARNEMALQNDLQSDCAQLYPLIESTHQYGNAIHAVRDATRGGVAAVLNEWSRGACVEINIQGEKIPILQQVRGVCEILGLEALNLANEGVLLMAVSPHKSKAILESLRSHTLGKQACIIGRVSRKVAHIQEARVIATNAWGGKCYVEYPQGELLPRIC</sequence>
<dbReference type="SUPFAM" id="SSF55326">
    <property type="entry name" value="PurM N-terminal domain-like"/>
    <property type="match status" value="1"/>
</dbReference>
<protein>
    <submittedName>
        <fullName evidence="4">Hydrogenase expression/formation protein HypE</fullName>
    </submittedName>
</protein>
<proteinExistence type="inferred from homology"/>
<keyword evidence="5" id="KW-1185">Reference proteome</keyword>
<dbReference type="Gene3D" id="3.90.650.10">
    <property type="entry name" value="PurM-like C-terminal domain"/>
    <property type="match status" value="1"/>
</dbReference>
<name>A0ABZ3F8B2_9HELI</name>
<evidence type="ECO:0000259" key="3">
    <source>
        <dbReference type="Pfam" id="PF02769"/>
    </source>
</evidence>
<dbReference type="InterPro" id="IPR010918">
    <property type="entry name" value="PurM-like_C_dom"/>
</dbReference>
<dbReference type="PIRSF" id="PIRSF005644">
    <property type="entry name" value="Hdrgns_mtr_HypE"/>
    <property type="match status" value="1"/>
</dbReference>
<dbReference type="EMBL" id="CP145316">
    <property type="protein sequence ID" value="XAM18304.1"/>
    <property type="molecule type" value="Genomic_DNA"/>
</dbReference>
<dbReference type="InterPro" id="IPR011854">
    <property type="entry name" value="HypE"/>
</dbReference>
<dbReference type="PANTHER" id="PTHR30303:SF0">
    <property type="entry name" value="CARBAMOYL DEHYDRATASE HYPE"/>
    <property type="match status" value="1"/>
</dbReference>
<dbReference type="InterPro" id="IPR016188">
    <property type="entry name" value="PurM-like_N"/>
</dbReference>
<dbReference type="SUPFAM" id="SSF56042">
    <property type="entry name" value="PurM C-terminal domain-like"/>
    <property type="match status" value="1"/>
</dbReference>
<dbReference type="Proteomes" id="UP001434737">
    <property type="component" value="Chromosome"/>
</dbReference>
<organism evidence="4 5">
    <name type="scientific">Helicobacter mastomyrinus</name>
    <dbReference type="NCBI Taxonomy" id="287948"/>
    <lineage>
        <taxon>Bacteria</taxon>
        <taxon>Pseudomonadati</taxon>
        <taxon>Campylobacterota</taxon>
        <taxon>Epsilonproteobacteria</taxon>
        <taxon>Campylobacterales</taxon>
        <taxon>Helicobacteraceae</taxon>
        <taxon>Helicobacter</taxon>
    </lineage>
</organism>
<feature type="domain" description="PurM-like N-terminal" evidence="2">
    <location>
        <begin position="37"/>
        <end position="149"/>
    </location>
</feature>